<dbReference type="EMBL" id="CP081303">
    <property type="protein sequence ID" value="QZE15963.1"/>
    <property type="molecule type" value="Genomic_DNA"/>
</dbReference>
<evidence type="ECO:0000313" key="1">
    <source>
        <dbReference type="EMBL" id="QZE15963.1"/>
    </source>
</evidence>
<keyword evidence="2" id="KW-1185">Reference proteome</keyword>
<dbReference type="Proteomes" id="UP000826212">
    <property type="component" value="Chromosome"/>
</dbReference>
<name>A0AC61NJN2_9BACT</name>
<proteinExistence type="predicted"/>
<reference evidence="1" key="1">
    <citation type="submission" date="2021-08" db="EMBL/GenBank/DDBJ databases">
        <title>Novel anaerobic bacterium isolated from sea squirt in East Sea, Republic of Korea.</title>
        <authorList>
            <person name="Nguyen T.H."/>
            <person name="Li Z."/>
            <person name="Lee Y.-J."/>
            <person name="Ko J."/>
            <person name="Kim S.-G."/>
        </authorList>
    </citation>
    <scope>NUCLEOTIDE SEQUENCE</scope>
    <source>
        <strain evidence="1">KCTC 25031</strain>
    </source>
</reference>
<sequence length="133" mass="15348">MQDLYNVERTCKEKELSIEEIYHLRQELAVPILEKLGQWIKKESLTALPKSPIGKAINYTLNLWDELCQYTEDGSYIIDNNNVENKVRPVAIGRKNYLFAGSEEGAKRAAMFIPYLQCAKWQTLNLMHGIQIS</sequence>
<gene>
    <name evidence="1" type="ORF">K4L44_06410</name>
</gene>
<evidence type="ECO:0000313" key="2">
    <source>
        <dbReference type="Proteomes" id="UP000826212"/>
    </source>
</evidence>
<organism evidence="1 2">
    <name type="scientific">Halosquirtibacter laminarini</name>
    <dbReference type="NCBI Taxonomy" id="3374600"/>
    <lineage>
        <taxon>Bacteria</taxon>
        <taxon>Pseudomonadati</taxon>
        <taxon>Bacteroidota</taxon>
        <taxon>Bacteroidia</taxon>
        <taxon>Marinilabiliales</taxon>
        <taxon>Prolixibacteraceae</taxon>
        <taxon>Halosquirtibacter</taxon>
    </lineage>
</organism>
<protein>
    <submittedName>
        <fullName evidence="1">Transposase</fullName>
    </submittedName>
</protein>
<accession>A0AC61NJN2</accession>